<dbReference type="STRING" id="887144.BJF91_18425"/>
<dbReference type="InterPro" id="IPR029063">
    <property type="entry name" value="SAM-dependent_MTases_sf"/>
</dbReference>
<evidence type="ECO:0000259" key="1">
    <source>
        <dbReference type="Pfam" id="PF08241"/>
    </source>
</evidence>
<evidence type="ECO:0000313" key="2">
    <source>
        <dbReference type="EMBL" id="MBB4006069.1"/>
    </source>
</evidence>
<dbReference type="GO" id="GO:0032259">
    <property type="term" value="P:methylation"/>
    <property type="evidence" value="ECO:0007669"/>
    <property type="project" value="UniProtKB-KW"/>
</dbReference>
<keyword evidence="4" id="KW-1185">Reference proteome</keyword>
<keyword evidence="2" id="KW-0489">Methyltransferase</keyword>
<dbReference type="AlphaFoldDB" id="A0A1Q9A3E1"/>
<dbReference type="SUPFAM" id="SSF53335">
    <property type="entry name" value="S-adenosyl-L-methionine-dependent methyltransferases"/>
    <property type="match status" value="1"/>
</dbReference>
<dbReference type="OrthoDB" id="210346at2"/>
<dbReference type="Pfam" id="PF08241">
    <property type="entry name" value="Methyltransf_11"/>
    <property type="match status" value="1"/>
</dbReference>
<dbReference type="InterPro" id="IPR013216">
    <property type="entry name" value="Methyltransf_11"/>
</dbReference>
<gene>
    <name evidence="3" type="ORF">BJF91_18425</name>
    <name evidence="2" type="ORF">GGQ71_000305</name>
</gene>
<dbReference type="Proteomes" id="UP000185598">
    <property type="component" value="Unassembled WGS sequence"/>
</dbReference>
<organism evidence="3 4">
    <name type="scientific">Allorhizobium taibaishanense</name>
    <dbReference type="NCBI Taxonomy" id="887144"/>
    <lineage>
        <taxon>Bacteria</taxon>
        <taxon>Pseudomonadati</taxon>
        <taxon>Pseudomonadota</taxon>
        <taxon>Alphaproteobacteria</taxon>
        <taxon>Hyphomicrobiales</taxon>
        <taxon>Rhizobiaceae</taxon>
        <taxon>Rhizobium/Agrobacterium group</taxon>
        <taxon>Allorhizobium</taxon>
    </lineage>
</organism>
<reference evidence="2 5" key="2">
    <citation type="submission" date="2020-08" db="EMBL/GenBank/DDBJ databases">
        <title>Genomic Encyclopedia of Type Strains, Phase IV (KMG-IV): sequencing the most valuable type-strain genomes for metagenomic binning, comparative biology and taxonomic classification.</title>
        <authorList>
            <person name="Goeker M."/>
        </authorList>
    </citation>
    <scope>NUCLEOTIDE SEQUENCE [LARGE SCALE GENOMIC DNA]</scope>
    <source>
        <strain evidence="2 5">DSM 100021</strain>
    </source>
</reference>
<feature type="domain" description="Methyltransferase type 11" evidence="1">
    <location>
        <begin position="105"/>
        <end position="155"/>
    </location>
</feature>
<dbReference type="CDD" id="cd02440">
    <property type="entry name" value="AdoMet_MTases"/>
    <property type="match status" value="1"/>
</dbReference>
<dbReference type="RefSeq" id="WP_075614871.1">
    <property type="nucleotide sequence ID" value="NZ_JACIED010000001.1"/>
</dbReference>
<dbReference type="EMBL" id="MKIN01000022">
    <property type="protein sequence ID" value="OLP49079.1"/>
    <property type="molecule type" value="Genomic_DNA"/>
</dbReference>
<keyword evidence="2" id="KW-0808">Transferase</keyword>
<dbReference type="Proteomes" id="UP000544107">
    <property type="component" value="Unassembled WGS sequence"/>
</dbReference>
<comment type="caution">
    <text evidence="3">The sequence shown here is derived from an EMBL/GenBank/DDBJ whole genome shotgun (WGS) entry which is preliminary data.</text>
</comment>
<evidence type="ECO:0000313" key="5">
    <source>
        <dbReference type="Proteomes" id="UP000544107"/>
    </source>
</evidence>
<sequence length="315" mass="36036">MINIRDYVWPAPDDGMLLWVRRFLDQAEARSWLSKATLCSALKNRLEIRDWFARKHLRGRGIELGAQQVPTNVGQGCRVEYVDVVSNETLVALYGLPVDELVPLAHVIDGNDLSVYADGALDFVIANHVLEHFDDPVGGLREWMRIVKDGGYLFITLPNFRGNCYDFERPPVRRDHLDLDHRDAEGRPARNFQHYVDICRTLYQITDPVELDRQAQEWVDADLRQHYHVYDVQSVRDVVSLAAEASSSGLRYVDGLLSPDGFEFLIVLEKRSSGGLLGWPSSMQRLIGSLRCHAMFCDLHLVRAYLLQMVSKRRS</sequence>
<dbReference type="EMBL" id="JACIED010000001">
    <property type="protein sequence ID" value="MBB4006069.1"/>
    <property type="molecule type" value="Genomic_DNA"/>
</dbReference>
<reference evidence="3 4" key="1">
    <citation type="submission" date="2016-09" db="EMBL/GenBank/DDBJ databases">
        <title>Rhizobium oryziradicis sp. nov., isolated from the root of rice.</title>
        <authorList>
            <person name="Zhao J."/>
            <person name="Zhang X."/>
        </authorList>
    </citation>
    <scope>NUCLEOTIDE SEQUENCE [LARGE SCALE GENOMIC DNA]</scope>
    <source>
        <strain evidence="3 4">14971</strain>
    </source>
</reference>
<proteinExistence type="predicted"/>
<name>A0A1Q9A3E1_9HYPH</name>
<dbReference type="Gene3D" id="3.40.50.150">
    <property type="entry name" value="Vaccinia Virus protein VP39"/>
    <property type="match status" value="1"/>
</dbReference>
<evidence type="ECO:0000313" key="4">
    <source>
        <dbReference type="Proteomes" id="UP000185598"/>
    </source>
</evidence>
<protein>
    <submittedName>
        <fullName evidence="2">Putative SAM-dependent methyltransferase</fullName>
    </submittedName>
</protein>
<evidence type="ECO:0000313" key="3">
    <source>
        <dbReference type="EMBL" id="OLP49079.1"/>
    </source>
</evidence>
<dbReference type="GO" id="GO:0008757">
    <property type="term" value="F:S-adenosylmethionine-dependent methyltransferase activity"/>
    <property type="evidence" value="ECO:0007669"/>
    <property type="project" value="InterPro"/>
</dbReference>
<accession>A0A1Q9A3E1</accession>